<proteinExistence type="predicted"/>
<organism evidence="1 2">
    <name type="scientific">Clostridium aceticum</name>
    <dbReference type="NCBI Taxonomy" id="84022"/>
    <lineage>
        <taxon>Bacteria</taxon>
        <taxon>Bacillati</taxon>
        <taxon>Bacillota</taxon>
        <taxon>Clostridia</taxon>
        <taxon>Eubacteriales</taxon>
        <taxon>Clostridiaceae</taxon>
        <taxon>Clostridium</taxon>
    </lineage>
</organism>
<dbReference type="PATRIC" id="fig|84022.6.peg.3476"/>
<evidence type="ECO:0000313" key="1">
    <source>
        <dbReference type="EMBL" id="AKL96841.1"/>
    </source>
</evidence>
<accession>A0A0G3WDS3</accession>
<dbReference type="Proteomes" id="UP000035704">
    <property type="component" value="Chromosome"/>
</dbReference>
<keyword evidence="2" id="KW-1185">Reference proteome</keyword>
<dbReference type="KEGG" id="cace:CACET_c33980"/>
<name>A0A0G3WDS3_9CLOT</name>
<sequence length="45" mass="4996">MIKLRNLSQLVAEFQEENVMVGALAANAVKGVKICKGWVKEYGRC</sequence>
<dbReference type="STRING" id="84022.CACET_c33980"/>
<dbReference type="EMBL" id="CP009687">
    <property type="protein sequence ID" value="AKL96841.1"/>
    <property type="molecule type" value="Genomic_DNA"/>
</dbReference>
<dbReference type="AlphaFoldDB" id="A0A0G3WDS3"/>
<reference evidence="1 2" key="1">
    <citation type="submission" date="2014-10" db="EMBL/GenBank/DDBJ databases">
        <title>Genome sequence of Clostridium aceticum DSM 1496.</title>
        <authorList>
            <person name="Poehlein A."/>
            <person name="Schiel-Bengelsdorf B."/>
            <person name="Gottschalk G."/>
            <person name="Duerre P."/>
            <person name="Daniel R."/>
        </authorList>
    </citation>
    <scope>NUCLEOTIDE SEQUENCE [LARGE SCALE GENOMIC DNA]</scope>
    <source>
        <strain evidence="1 2">DSM 1496</strain>
    </source>
</reference>
<evidence type="ECO:0000313" key="2">
    <source>
        <dbReference type="Proteomes" id="UP000035704"/>
    </source>
</evidence>
<dbReference type="RefSeq" id="WP_158386119.1">
    <property type="nucleotide sequence ID" value="NZ_CP009687.1"/>
</dbReference>
<protein>
    <submittedName>
        <fullName evidence="1">Uncharacterized protein</fullName>
    </submittedName>
</protein>
<gene>
    <name evidence="1" type="ORF">CACET_c33980</name>
</gene>